<organism evidence="2 3">
    <name type="scientific">Ficus carica</name>
    <name type="common">Common fig</name>
    <dbReference type="NCBI Taxonomy" id="3494"/>
    <lineage>
        <taxon>Eukaryota</taxon>
        <taxon>Viridiplantae</taxon>
        <taxon>Streptophyta</taxon>
        <taxon>Embryophyta</taxon>
        <taxon>Tracheophyta</taxon>
        <taxon>Spermatophyta</taxon>
        <taxon>Magnoliopsida</taxon>
        <taxon>eudicotyledons</taxon>
        <taxon>Gunneridae</taxon>
        <taxon>Pentapetalae</taxon>
        <taxon>rosids</taxon>
        <taxon>fabids</taxon>
        <taxon>Rosales</taxon>
        <taxon>Moraceae</taxon>
        <taxon>Ficeae</taxon>
        <taxon>Ficus</taxon>
    </lineage>
</organism>
<dbReference type="Proteomes" id="UP001187192">
    <property type="component" value="Unassembled WGS sequence"/>
</dbReference>
<feature type="compositionally biased region" description="Basic and acidic residues" evidence="1">
    <location>
        <begin position="36"/>
        <end position="53"/>
    </location>
</feature>
<comment type="caution">
    <text evidence="2">The sequence shown here is derived from an EMBL/GenBank/DDBJ whole genome shotgun (WGS) entry which is preliminary data.</text>
</comment>
<evidence type="ECO:0000256" key="1">
    <source>
        <dbReference type="SAM" id="MobiDB-lite"/>
    </source>
</evidence>
<evidence type="ECO:0000313" key="3">
    <source>
        <dbReference type="Proteomes" id="UP001187192"/>
    </source>
</evidence>
<proteinExistence type="predicted"/>
<name>A0AA88CU26_FICCA</name>
<feature type="compositionally biased region" description="Polar residues" evidence="1">
    <location>
        <begin position="9"/>
        <end position="21"/>
    </location>
</feature>
<dbReference type="EMBL" id="BTGU01005768">
    <property type="protein sequence ID" value="GMN29922.1"/>
    <property type="molecule type" value="Genomic_DNA"/>
</dbReference>
<keyword evidence="3" id="KW-1185">Reference proteome</keyword>
<sequence>MDVCLPGYNDNNGSLAQSKTAPANLKPKPSLYHQNSKPELDYNKENRKQEKETCACARI</sequence>
<reference evidence="2" key="1">
    <citation type="submission" date="2023-07" db="EMBL/GenBank/DDBJ databases">
        <title>draft genome sequence of fig (Ficus carica).</title>
        <authorList>
            <person name="Takahashi T."/>
            <person name="Nishimura K."/>
        </authorList>
    </citation>
    <scope>NUCLEOTIDE SEQUENCE</scope>
</reference>
<accession>A0AA88CU26</accession>
<protein>
    <submittedName>
        <fullName evidence="2">Uncharacterized protein</fullName>
    </submittedName>
</protein>
<feature type="region of interest" description="Disordered" evidence="1">
    <location>
        <begin position="1"/>
        <end position="59"/>
    </location>
</feature>
<evidence type="ECO:0000313" key="2">
    <source>
        <dbReference type="EMBL" id="GMN29922.1"/>
    </source>
</evidence>
<dbReference type="AlphaFoldDB" id="A0AA88CU26"/>
<gene>
    <name evidence="2" type="ORF">TIFTF001_047973</name>
</gene>